<proteinExistence type="predicted"/>
<accession>A0A160TPU1</accession>
<reference evidence="1" key="1">
    <citation type="submission" date="2015-10" db="EMBL/GenBank/DDBJ databases">
        <authorList>
            <person name="Gilbert D.G."/>
        </authorList>
    </citation>
    <scope>NUCLEOTIDE SEQUENCE</scope>
</reference>
<sequence length="57" mass="6756">MIIYLESVTAKNWLQRRLVWVSVPPSWLKFRTDLPTPAQIYEAGHLGATRKIRFWVD</sequence>
<organism evidence="1">
    <name type="scientific">hydrothermal vent metagenome</name>
    <dbReference type="NCBI Taxonomy" id="652676"/>
    <lineage>
        <taxon>unclassified sequences</taxon>
        <taxon>metagenomes</taxon>
        <taxon>ecological metagenomes</taxon>
    </lineage>
</organism>
<protein>
    <submittedName>
        <fullName evidence="1">Uncharacterized protein</fullName>
    </submittedName>
</protein>
<evidence type="ECO:0000313" key="1">
    <source>
        <dbReference type="EMBL" id="CUS51193.1"/>
    </source>
</evidence>
<gene>
    <name evidence="1" type="ORF">MGWOODY_XGa502</name>
</gene>
<name>A0A160TPU1_9ZZZZ</name>
<dbReference type="AlphaFoldDB" id="A0A160TPU1"/>
<dbReference type="EMBL" id="CZRL01000056">
    <property type="protein sequence ID" value="CUS51193.1"/>
    <property type="molecule type" value="Genomic_DNA"/>
</dbReference>